<reference evidence="1" key="3">
    <citation type="submission" date="2025-09" db="UniProtKB">
        <authorList>
            <consortium name="Ensembl"/>
        </authorList>
    </citation>
    <scope>IDENTIFICATION</scope>
</reference>
<dbReference type="Ensembl" id="ENSCSAT00000017989.1">
    <property type="protein sequence ID" value="ENSCSAP00000017459.1"/>
    <property type="gene ID" value="ENSCSAG00000000546.1"/>
</dbReference>
<reference evidence="1" key="2">
    <citation type="submission" date="2025-08" db="UniProtKB">
        <authorList>
            <consortium name="Ensembl"/>
        </authorList>
    </citation>
    <scope>IDENTIFICATION</scope>
</reference>
<protein>
    <submittedName>
        <fullName evidence="1">Uncharacterized protein</fullName>
    </submittedName>
</protein>
<sequence>ETRSHYIAQAGPKLLGSIDPPTLASQGTGIIGMSHCTW</sequence>
<dbReference type="AlphaFoldDB" id="A0A0D9S9C0"/>
<dbReference type="EMBL" id="AQIB01117364">
    <property type="status" value="NOT_ANNOTATED_CDS"/>
    <property type="molecule type" value="Genomic_DNA"/>
</dbReference>
<evidence type="ECO:0000313" key="2">
    <source>
        <dbReference type="Proteomes" id="UP000029965"/>
    </source>
</evidence>
<dbReference type="GeneTree" id="ENSGT01030000239006"/>
<dbReference type="Proteomes" id="UP000029965">
    <property type="component" value="Chromosome 16"/>
</dbReference>
<keyword evidence="2" id="KW-1185">Reference proteome</keyword>
<organism evidence="1 2">
    <name type="scientific">Chlorocebus sabaeus</name>
    <name type="common">Green monkey</name>
    <name type="synonym">Simia sabaea</name>
    <dbReference type="NCBI Taxonomy" id="60711"/>
    <lineage>
        <taxon>Eukaryota</taxon>
        <taxon>Metazoa</taxon>
        <taxon>Chordata</taxon>
        <taxon>Craniata</taxon>
        <taxon>Vertebrata</taxon>
        <taxon>Euteleostomi</taxon>
        <taxon>Mammalia</taxon>
        <taxon>Eutheria</taxon>
        <taxon>Euarchontoglires</taxon>
        <taxon>Primates</taxon>
        <taxon>Haplorrhini</taxon>
        <taxon>Catarrhini</taxon>
        <taxon>Cercopithecidae</taxon>
        <taxon>Cercopithecinae</taxon>
        <taxon>Chlorocebus</taxon>
    </lineage>
</organism>
<evidence type="ECO:0000313" key="1">
    <source>
        <dbReference type="Ensembl" id="ENSCSAP00000017459.1"/>
    </source>
</evidence>
<dbReference type="STRING" id="60711.ENSCSAP00000017459"/>
<dbReference type="Bgee" id="ENSCSAG00000000546">
    <property type="expression patterns" value="Expressed in caudate nucleus and 7 other cell types or tissues"/>
</dbReference>
<proteinExistence type="predicted"/>
<reference evidence="1 2" key="1">
    <citation type="submission" date="2014-03" db="EMBL/GenBank/DDBJ databases">
        <authorList>
            <person name="Warren W."/>
            <person name="Wilson R.K."/>
        </authorList>
    </citation>
    <scope>NUCLEOTIDE SEQUENCE</scope>
</reference>
<dbReference type="PRINTS" id="PR02045">
    <property type="entry name" value="F138DOMAIN"/>
</dbReference>
<accession>A0A0D9S9C0</accession>
<name>A0A0D9S9C0_CHLSB</name>